<dbReference type="PANTHER" id="PTHR21043:SF0">
    <property type="entry name" value="MITOCHONDRIAL ASSEMBLY OF RIBOSOMAL LARGE SUBUNIT PROTEIN 1"/>
    <property type="match status" value="1"/>
</dbReference>
<dbReference type="Gene3D" id="3.30.460.10">
    <property type="entry name" value="Beta Polymerase, domain 2"/>
    <property type="match status" value="1"/>
</dbReference>
<feature type="compositionally biased region" description="Acidic residues" evidence="2">
    <location>
        <begin position="258"/>
        <end position="267"/>
    </location>
</feature>
<keyword evidence="4" id="KW-1185">Reference proteome</keyword>
<evidence type="ECO:0000313" key="4">
    <source>
        <dbReference type="Proteomes" id="UP001642483"/>
    </source>
</evidence>
<comment type="caution">
    <text evidence="3">The sequence shown here is derived from an EMBL/GenBank/DDBJ whole genome shotgun (WGS) entry which is preliminary data.</text>
</comment>
<comment type="similarity">
    <text evidence="1">Belongs to the Iojap/RsfS family.</text>
</comment>
<evidence type="ECO:0000256" key="1">
    <source>
        <dbReference type="ARBA" id="ARBA00010574"/>
    </source>
</evidence>
<name>A0ABP0FGA8_CLALP</name>
<feature type="compositionally biased region" description="Basic and acidic residues" evidence="2">
    <location>
        <begin position="246"/>
        <end position="257"/>
    </location>
</feature>
<dbReference type="Proteomes" id="UP001642483">
    <property type="component" value="Unassembled WGS sequence"/>
</dbReference>
<accession>A0ABP0FGA8</accession>
<dbReference type="HAMAP" id="MF_01477">
    <property type="entry name" value="Iojap_RsfS"/>
    <property type="match status" value="1"/>
</dbReference>
<dbReference type="Pfam" id="PF02410">
    <property type="entry name" value="RsfS"/>
    <property type="match status" value="1"/>
</dbReference>
<dbReference type="NCBIfam" id="TIGR00090">
    <property type="entry name" value="rsfS_iojap_ybeB"/>
    <property type="match status" value="1"/>
</dbReference>
<gene>
    <name evidence="3" type="ORF">CVLEPA_LOCUS6854</name>
</gene>
<dbReference type="SUPFAM" id="SSF81301">
    <property type="entry name" value="Nucleotidyltransferase"/>
    <property type="match status" value="1"/>
</dbReference>
<protein>
    <recommendedName>
        <fullName evidence="5">Mitochondrial assembly of ribosomal large subunit protein 1</fullName>
    </recommendedName>
</protein>
<sequence length="267" mass="30968">MRRSFHLIRSLLPHRRLCSGTSLNLCRKSTSGVTCYPGIHKRNFDFFFRTVSTAHPKLMSEIDEKTEAHSDKQLNNSRFKEGILSLDEIHRHIVDENGRDIVVIELAETVNYVKYFVLVTANSTRHLMHMAESLNRFYKQMKQPSDPFTLIEGKGSCNDWQCIDFGNSVVHFMLEDVREKYQLEKLWLLGPKFDDLTKNTPTMEEIYEQVSKQGLTLFSDQKDDSAEFIDDFDMSNLWESSLPDEEAAKSENPPAKDLEDDEDAYII</sequence>
<evidence type="ECO:0008006" key="5">
    <source>
        <dbReference type="Google" id="ProtNLM"/>
    </source>
</evidence>
<dbReference type="InterPro" id="IPR004394">
    <property type="entry name" value="Iojap/RsfS/C7orf30"/>
</dbReference>
<dbReference type="PANTHER" id="PTHR21043">
    <property type="entry name" value="IOJAP SUPERFAMILY ORTHOLOG"/>
    <property type="match status" value="1"/>
</dbReference>
<evidence type="ECO:0000313" key="3">
    <source>
        <dbReference type="EMBL" id="CAK8677475.1"/>
    </source>
</evidence>
<evidence type="ECO:0000256" key="2">
    <source>
        <dbReference type="SAM" id="MobiDB-lite"/>
    </source>
</evidence>
<organism evidence="3 4">
    <name type="scientific">Clavelina lepadiformis</name>
    <name type="common">Light-bulb sea squirt</name>
    <name type="synonym">Ascidia lepadiformis</name>
    <dbReference type="NCBI Taxonomy" id="159417"/>
    <lineage>
        <taxon>Eukaryota</taxon>
        <taxon>Metazoa</taxon>
        <taxon>Chordata</taxon>
        <taxon>Tunicata</taxon>
        <taxon>Ascidiacea</taxon>
        <taxon>Aplousobranchia</taxon>
        <taxon>Clavelinidae</taxon>
        <taxon>Clavelina</taxon>
    </lineage>
</organism>
<feature type="region of interest" description="Disordered" evidence="2">
    <location>
        <begin position="241"/>
        <end position="267"/>
    </location>
</feature>
<reference evidence="3 4" key="1">
    <citation type="submission" date="2024-02" db="EMBL/GenBank/DDBJ databases">
        <authorList>
            <person name="Daric V."/>
            <person name="Darras S."/>
        </authorList>
    </citation>
    <scope>NUCLEOTIDE SEQUENCE [LARGE SCALE GENOMIC DNA]</scope>
</reference>
<dbReference type="InterPro" id="IPR043519">
    <property type="entry name" value="NT_sf"/>
</dbReference>
<proteinExistence type="inferred from homology"/>
<dbReference type="EMBL" id="CAWYQH010000046">
    <property type="protein sequence ID" value="CAK8677475.1"/>
    <property type="molecule type" value="Genomic_DNA"/>
</dbReference>